<dbReference type="InterPro" id="IPR039429">
    <property type="entry name" value="SHMT-like_dom"/>
</dbReference>
<name>A0ABW2HSF7_9ACTN</name>
<evidence type="ECO:0000259" key="4">
    <source>
        <dbReference type="Pfam" id="PF00464"/>
    </source>
</evidence>
<evidence type="ECO:0000313" key="5">
    <source>
        <dbReference type="EMBL" id="MFC7275551.1"/>
    </source>
</evidence>
<dbReference type="Proteomes" id="UP001596548">
    <property type="component" value="Unassembled WGS sequence"/>
</dbReference>
<dbReference type="PANTHER" id="PTHR11680:SF35">
    <property type="entry name" value="SERINE HYDROXYMETHYLTRANSFERASE 1"/>
    <property type="match status" value="1"/>
</dbReference>
<sequence>MGVLADAGRTSRDALNLVPSENRLSPLASSVLGTDFYHRYFFNDGLDPGFWQFRGGQSVGFLETDLTKSSLGDLAGTELVNVRPISGMSAMVLALAGLGGPPGGHVLCVHPERGGHYATGSVARRLGFEVSLLPVRTGTVDDTALRSALRTHRPRLVYLDLQNSRQVLDVTAVVESVRAESPATLVHVDCSHSLGLVLGGAHPNPLDDGADSIGGSTHKTFPGPHKGVLMTRRPELHRAIAEAQFTLLSSHHFAETLALGVAATEFTVFGPAYAAQTVANARRFETGLGEAGFDVVLEDGRATENHQVWVRIGDAAATDAFAGCLYEGQIRVNVQVDLPGVPGPALRLGVNELTFTGAREESVDLLVQAFTAARDGDAEKVLRLAHDVRDAAGRPYWFEPGDEAALPSDRLGRSVVATAGD</sequence>
<accession>A0ABW2HSF7</accession>
<dbReference type="InterPro" id="IPR015421">
    <property type="entry name" value="PyrdxlP-dep_Trfase_major"/>
</dbReference>
<dbReference type="SUPFAM" id="SSF53383">
    <property type="entry name" value="PLP-dependent transferases"/>
    <property type="match status" value="1"/>
</dbReference>
<evidence type="ECO:0000313" key="6">
    <source>
        <dbReference type="Proteomes" id="UP001596548"/>
    </source>
</evidence>
<feature type="domain" description="Serine hydroxymethyltransferase-like" evidence="4">
    <location>
        <begin position="12"/>
        <end position="363"/>
    </location>
</feature>
<keyword evidence="3" id="KW-0663">Pyridoxal phosphate</keyword>
<evidence type="ECO:0000256" key="1">
    <source>
        <dbReference type="ARBA" id="ARBA00001933"/>
    </source>
</evidence>
<dbReference type="Pfam" id="PF00464">
    <property type="entry name" value="SHMT"/>
    <property type="match status" value="1"/>
</dbReference>
<gene>
    <name evidence="5" type="ORF">ACFQS1_16300</name>
</gene>
<organism evidence="5 6">
    <name type="scientific">Paractinoplanes rhizophilus</name>
    <dbReference type="NCBI Taxonomy" id="1416877"/>
    <lineage>
        <taxon>Bacteria</taxon>
        <taxon>Bacillati</taxon>
        <taxon>Actinomycetota</taxon>
        <taxon>Actinomycetes</taxon>
        <taxon>Micromonosporales</taxon>
        <taxon>Micromonosporaceae</taxon>
        <taxon>Paractinoplanes</taxon>
    </lineage>
</organism>
<reference evidence="6" key="1">
    <citation type="journal article" date="2019" name="Int. J. Syst. Evol. Microbiol.">
        <title>The Global Catalogue of Microorganisms (GCM) 10K type strain sequencing project: providing services to taxonomists for standard genome sequencing and annotation.</title>
        <authorList>
            <consortium name="The Broad Institute Genomics Platform"/>
            <consortium name="The Broad Institute Genome Sequencing Center for Infectious Disease"/>
            <person name="Wu L."/>
            <person name="Ma J."/>
        </authorList>
    </citation>
    <scope>NUCLEOTIDE SEQUENCE [LARGE SCALE GENOMIC DNA]</scope>
    <source>
        <strain evidence="6">XZYJT-10</strain>
    </source>
</reference>
<dbReference type="PANTHER" id="PTHR11680">
    <property type="entry name" value="SERINE HYDROXYMETHYLTRANSFERASE"/>
    <property type="match status" value="1"/>
</dbReference>
<dbReference type="InterPro" id="IPR015424">
    <property type="entry name" value="PyrdxlP-dep_Trfase"/>
</dbReference>
<proteinExistence type="inferred from homology"/>
<comment type="caution">
    <text evidence="5">The sequence shown here is derived from an EMBL/GenBank/DDBJ whole genome shotgun (WGS) entry which is preliminary data.</text>
</comment>
<dbReference type="EMBL" id="JBHTBJ010000010">
    <property type="protein sequence ID" value="MFC7275551.1"/>
    <property type="molecule type" value="Genomic_DNA"/>
</dbReference>
<protein>
    <recommendedName>
        <fullName evidence="4">Serine hydroxymethyltransferase-like domain-containing protein</fullName>
    </recommendedName>
</protein>
<dbReference type="Gene3D" id="3.90.1150.10">
    <property type="entry name" value="Aspartate Aminotransferase, domain 1"/>
    <property type="match status" value="1"/>
</dbReference>
<dbReference type="Gene3D" id="3.40.640.10">
    <property type="entry name" value="Type I PLP-dependent aspartate aminotransferase-like (Major domain)"/>
    <property type="match status" value="1"/>
</dbReference>
<comment type="cofactor">
    <cofactor evidence="1">
        <name>pyridoxal 5'-phosphate</name>
        <dbReference type="ChEBI" id="CHEBI:597326"/>
    </cofactor>
</comment>
<dbReference type="InterPro" id="IPR049943">
    <property type="entry name" value="Ser_HO-MeTrfase-like"/>
</dbReference>
<evidence type="ECO:0000256" key="3">
    <source>
        <dbReference type="ARBA" id="ARBA00022898"/>
    </source>
</evidence>
<evidence type="ECO:0000256" key="2">
    <source>
        <dbReference type="ARBA" id="ARBA00006376"/>
    </source>
</evidence>
<comment type="similarity">
    <text evidence="2">Belongs to the SHMT family.</text>
</comment>
<keyword evidence="6" id="KW-1185">Reference proteome</keyword>
<dbReference type="InterPro" id="IPR015422">
    <property type="entry name" value="PyrdxlP-dep_Trfase_small"/>
</dbReference>
<dbReference type="RefSeq" id="WP_378968791.1">
    <property type="nucleotide sequence ID" value="NZ_JBHTBJ010000010.1"/>
</dbReference>